<proteinExistence type="predicted"/>
<dbReference type="Proteomes" id="UP000275846">
    <property type="component" value="Unassembled WGS sequence"/>
</dbReference>
<keyword evidence="1" id="KW-0863">Zinc-finger</keyword>
<dbReference type="WBParaSite" id="SSLN_0001086701-mRNA-1">
    <property type="protein sequence ID" value="SSLN_0001086701-mRNA-1"/>
    <property type="gene ID" value="SSLN_0001086701"/>
</dbReference>
<keyword evidence="5" id="KW-1185">Reference proteome</keyword>
<sequence>MDSLLEPSQEAESLSSQLPPQNTEAEMARQDPGHGSPGADRNPQHPCHAEASATAMERPPGVVTRPGAAPAAPATSPIFGLLDCVMTSGCGGVRRVRHGPCTTLPWSIRWTSSDYEARSVACLLSAWSVICESIAQRLVNQCLEHQHTAEIAASTALTVPAHSLIAWAYSVTCASRTAELTAMPTAPIPHEHPPLLPFLPSLPPPLPRMTPPASPDFSCPHCARNFNSRMGQVGHLRIHRTEAGEPVPGAPTYSRRTRTFTHLMGLLGHMRLHDKLR</sequence>
<feature type="region of interest" description="Disordered" evidence="2">
    <location>
        <begin position="1"/>
        <end position="46"/>
    </location>
</feature>
<organism evidence="6">
    <name type="scientific">Schistocephalus solidus</name>
    <name type="common">Tapeworm</name>
    <dbReference type="NCBI Taxonomy" id="70667"/>
    <lineage>
        <taxon>Eukaryota</taxon>
        <taxon>Metazoa</taxon>
        <taxon>Spiralia</taxon>
        <taxon>Lophotrochozoa</taxon>
        <taxon>Platyhelminthes</taxon>
        <taxon>Cestoda</taxon>
        <taxon>Eucestoda</taxon>
        <taxon>Diphyllobothriidea</taxon>
        <taxon>Diphyllobothriidae</taxon>
        <taxon>Schistocephalus</taxon>
    </lineage>
</organism>
<evidence type="ECO:0000313" key="6">
    <source>
        <dbReference type="WBParaSite" id="SSLN_0001086701-mRNA-1"/>
    </source>
</evidence>
<protein>
    <submittedName>
        <fullName evidence="6">C2H2-type domain-containing protein</fullName>
    </submittedName>
</protein>
<evidence type="ECO:0000256" key="2">
    <source>
        <dbReference type="SAM" id="MobiDB-lite"/>
    </source>
</evidence>
<accession>A0A183T1W4</accession>
<evidence type="ECO:0000313" key="4">
    <source>
        <dbReference type="EMBL" id="VDL96847.1"/>
    </source>
</evidence>
<keyword evidence="1" id="KW-0862">Zinc</keyword>
<feature type="domain" description="C2H2-type" evidence="3">
    <location>
        <begin position="217"/>
        <end position="244"/>
    </location>
</feature>
<keyword evidence="1" id="KW-0479">Metal-binding</keyword>
<evidence type="ECO:0000259" key="3">
    <source>
        <dbReference type="PROSITE" id="PS50157"/>
    </source>
</evidence>
<dbReference type="EMBL" id="UYSU01035891">
    <property type="protein sequence ID" value="VDL96847.1"/>
    <property type="molecule type" value="Genomic_DNA"/>
</dbReference>
<feature type="compositionally biased region" description="Polar residues" evidence="2">
    <location>
        <begin position="10"/>
        <end position="24"/>
    </location>
</feature>
<evidence type="ECO:0000313" key="5">
    <source>
        <dbReference type="Proteomes" id="UP000275846"/>
    </source>
</evidence>
<name>A0A183T1W4_SCHSO</name>
<reference evidence="4 5" key="2">
    <citation type="submission" date="2018-11" db="EMBL/GenBank/DDBJ databases">
        <authorList>
            <consortium name="Pathogen Informatics"/>
        </authorList>
    </citation>
    <scope>NUCLEOTIDE SEQUENCE [LARGE SCALE GENOMIC DNA]</scope>
    <source>
        <strain evidence="4 5">NST_G2</strain>
    </source>
</reference>
<evidence type="ECO:0000256" key="1">
    <source>
        <dbReference type="PROSITE-ProRule" id="PRU00042"/>
    </source>
</evidence>
<dbReference type="OrthoDB" id="6316756at2759"/>
<dbReference type="GO" id="GO:0008270">
    <property type="term" value="F:zinc ion binding"/>
    <property type="evidence" value="ECO:0007669"/>
    <property type="project" value="UniProtKB-KW"/>
</dbReference>
<reference evidence="6" key="1">
    <citation type="submission" date="2016-06" db="UniProtKB">
        <authorList>
            <consortium name="WormBaseParasite"/>
        </authorList>
    </citation>
    <scope>IDENTIFICATION</scope>
</reference>
<dbReference type="InterPro" id="IPR013087">
    <property type="entry name" value="Znf_C2H2_type"/>
</dbReference>
<gene>
    <name evidence="4" type="ORF">SSLN_LOCUS10462</name>
</gene>
<dbReference type="PROSITE" id="PS00028">
    <property type="entry name" value="ZINC_FINGER_C2H2_1"/>
    <property type="match status" value="1"/>
</dbReference>
<dbReference type="PROSITE" id="PS50157">
    <property type="entry name" value="ZINC_FINGER_C2H2_2"/>
    <property type="match status" value="1"/>
</dbReference>
<dbReference type="AlphaFoldDB" id="A0A183T1W4"/>